<keyword evidence="1" id="KW-0326">Glycosidase</keyword>
<dbReference type="CDD" id="cd08983">
    <property type="entry name" value="GH43_Bt3655-like"/>
    <property type="match status" value="1"/>
</dbReference>
<organism evidence="1 2">
    <name type="scientific">Lederbergia galactosidilytica</name>
    <dbReference type="NCBI Taxonomy" id="217031"/>
    <lineage>
        <taxon>Bacteria</taxon>
        <taxon>Bacillati</taxon>
        <taxon>Bacillota</taxon>
        <taxon>Bacilli</taxon>
        <taxon>Bacillales</taxon>
        <taxon>Bacillaceae</taxon>
        <taxon>Lederbergia</taxon>
    </lineage>
</organism>
<sequence length="293" mass="33545">MTNFLFAHFIGESRLGEQVYFSISKDGNHFYDLNAGNPILISNIGEKGARDPFLIRDPKTNKVYIIATDLQIHKGLGWEHAQEKGSRDIIIWETNDLVNWQGPRAVTVGVAGAGNVWAPEAVYDKNKEAFLVFWASKVEGKHKIYASYTKDFVSFDEPFIFVEKDRDVIDTTIAYSDGKYYRLTKDETSSRIIMEYSDELVGEYKEIHSSILADLAGVEGPQMYQVTDGTWYLIVDQFARNLGYMILETSQLGKKDFVEKLKDEYDFGIMKKRHGSVLAITKEEYEKLLAHYK</sequence>
<keyword evidence="1" id="KW-0858">Xylan degradation</keyword>
<name>A0A177ZV85_9BACI</name>
<keyword evidence="1" id="KW-0624">Polysaccharide degradation</keyword>
<dbReference type="AlphaFoldDB" id="A0A177ZV85"/>
<proteinExistence type="predicted"/>
<keyword evidence="1" id="KW-0119">Carbohydrate metabolism</keyword>
<dbReference type="PANTHER" id="PTHR43301:SF3">
    <property type="entry name" value="ARABINAN ENDO-1,5-ALPHA-L-ARABINOSIDASE A-RELATED"/>
    <property type="match status" value="1"/>
</dbReference>
<dbReference type="InterPro" id="IPR023296">
    <property type="entry name" value="Glyco_hydro_beta-prop_sf"/>
</dbReference>
<dbReference type="PANTHER" id="PTHR43301">
    <property type="entry name" value="ARABINAN ENDO-1,5-ALPHA-L-ARABINOSIDASE"/>
    <property type="match status" value="1"/>
</dbReference>
<gene>
    <name evidence="1" type="ORF">ABB05_10580</name>
</gene>
<dbReference type="OrthoDB" id="9758923at2"/>
<dbReference type="Gene3D" id="2.115.10.20">
    <property type="entry name" value="Glycosyl hydrolase domain, family 43"/>
    <property type="match status" value="1"/>
</dbReference>
<reference evidence="1 2" key="1">
    <citation type="submission" date="2015-05" db="EMBL/GenBank/DDBJ databases">
        <title>Comparison of genome.</title>
        <authorList>
            <person name="Zheng Z."/>
            <person name="Sun M."/>
        </authorList>
    </citation>
    <scope>NUCLEOTIDE SEQUENCE [LARGE SCALE GENOMIC DNA]</scope>
    <source>
        <strain evidence="1 2">G25-74</strain>
    </source>
</reference>
<comment type="caution">
    <text evidence="1">The sequence shown here is derived from an EMBL/GenBank/DDBJ whole genome shotgun (WGS) entry which is preliminary data.</text>
</comment>
<dbReference type="STRING" id="217031.ABB05_10580"/>
<dbReference type="GO" id="GO:0016798">
    <property type="term" value="F:hydrolase activity, acting on glycosyl bonds"/>
    <property type="evidence" value="ECO:0007669"/>
    <property type="project" value="UniProtKB-KW"/>
</dbReference>
<evidence type="ECO:0000313" key="2">
    <source>
        <dbReference type="Proteomes" id="UP000077881"/>
    </source>
</evidence>
<keyword evidence="2" id="KW-1185">Reference proteome</keyword>
<dbReference type="GO" id="GO:0045493">
    <property type="term" value="P:xylan catabolic process"/>
    <property type="evidence" value="ECO:0007669"/>
    <property type="project" value="UniProtKB-KW"/>
</dbReference>
<accession>A0A177ZV85</accession>
<dbReference type="Proteomes" id="UP000077881">
    <property type="component" value="Unassembled WGS sequence"/>
</dbReference>
<dbReference type="SUPFAM" id="SSF75005">
    <property type="entry name" value="Arabinanase/levansucrase/invertase"/>
    <property type="match status" value="1"/>
</dbReference>
<protein>
    <submittedName>
        <fullName evidence="1">1,4-beta-xylanase</fullName>
    </submittedName>
</protein>
<evidence type="ECO:0000313" key="1">
    <source>
        <dbReference type="EMBL" id="OAK71409.1"/>
    </source>
</evidence>
<keyword evidence="1" id="KW-0378">Hydrolase</keyword>
<dbReference type="RefSeq" id="WP_064468085.1">
    <property type="nucleotide sequence ID" value="NZ_LDJR01000045.1"/>
</dbReference>
<dbReference type="InterPro" id="IPR050727">
    <property type="entry name" value="GH43_arabinanases"/>
</dbReference>
<dbReference type="PATRIC" id="fig|217031.6.peg.2251"/>
<dbReference type="EMBL" id="LDJR01000045">
    <property type="protein sequence ID" value="OAK71409.1"/>
    <property type="molecule type" value="Genomic_DNA"/>
</dbReference>